<dbReference type="AlphaFoldDB" id="A0A7W2HHI3"/>
<keyword evidence="3" id="KW-1185">Reference proteome</keyword>
<sequence>MIPHRRPLPSRQDVLNAIDTITAETGRAQSVLALATRLRVANTTFRRNYPDICDELPRPPGTPRSSSAADAFSRLKADNDRLRRTNRDLTEQLDLAVAAIQRLSIDKDRLRTALNDAVRHPPARQPKR</sequence>
<evidence type="ECO:0000313" key="3">
    <source>
        <dbReference type="Proteomes" id="UP000586976"/>
    </source>
</evidence>
<name>A0A7W2HHI3_9ACTN</name>
<accession>A0A7W2HHI3</accession>
<proteinExistence type="predicted"/>
<comment type="caution">
    <text evidence="2">The sequence shown here is derived from an EMBL/GenBank/DDBJ whole genome shotgun (WGS) entry which is preliminary data.</text>
</comment>
<dbReference type="RefSeq" id="WP_181865732.1">
    <property type="nucleotide sequence ID" value="NZ_JACEQY010000025.1"/>
</dbReference>
<evidence type="ECO:0000313" key="2">
    <source>
        <dbReference type="EMBL" id="MBA4864060.1"/>
    </source>
</evidence>
<dbReference type="Proteomes" id="UP000586976">
    <property type="component" value="Unassembled WGS sequence"/>
</dbReference>
<dbReference type="EMBL" id="JACEQY010000025">
    <property type="protein sequence ID" value="MBA4864060.1"/>
    <property type="molecule type" value="Genomic_DNA"/>
</dbReference>
<feature type="compositionally biased region" description="Basic and acidic residues" evidence="1">
    <location>
        <begin position="73"/>
        <end position="87"/>
    </location>
</feature>
<feature type="region of interest" description="Disordered" evidence="1">
    <location>
        <begin position="52"/>
        <end position="87"/>
    </location>
</feature>
<reference evidence="2 3" key="1">
    <citation type="submission" date="2020-07" db="EMBL/GenBank/DDBJ databases">
        <title>Streptomyces isolated from Indian soil.</title>
        <authorList>
            <person name="Mandal S."/>
            <person name="Maiti P.K."/>
        </authorList>
    </citation>
    <scope>NUCLEOTIDE SEQUENCE [LARGE SCALE GENOMIC DNA]</scope>
    <source>
        <strain evidence="2 3">PSKA54</strain>
    </source>
</reference>
<protein>
    <submittedName>
        <fullName evidence="2">Uncharacterized protein</fullName>
    </submittedName>
</protein>
<organism evidence="2 3">
    <name type="scientific">Streptomyces himalayensis subsp. aureolus</name>
    <dbReference type="NCBI Taxonomy" id="2758039"/>
    <lineage>
        <taxon>Bacteria</taxon>
        <taxon>Bacillati</taxon>
        <taxon>Actinomycetota</taxon>
        <taxon>Actinomycetes</taxon>
        <taxon>Kitasatosporales</taxon>
        <taxon>Streptomycetaceae</taxon>
        <taxon>Streptomyces</taxon>
        <taxon>Streptomyces himalayensis</taxon>
    </lineage>
</organism>
<evidence type="ECO:0000256" key="1">
    <source>
        <dbReference type="SAM" id="MobiDB-lite"/>
    </source>
</evidence>
<gene>
    <name evidence="2" type="ORF">H1V43_22420</name>
</gene>